<protein>
    <submittedName>
        <fullName evidence="1">Uncharacterized protein</fullName>
    </submittedName>
</protein>
<dbReference type="AlphaFoldDB" id="A0A0H3LY27"/>
<proteinExistence type="predicted"/>
<reference evidence="1 2" key="1">
    <citation type="journal article" date="2004" name="Proc. Natl. Acad. Sci. U.S.A.">
        <title>The louse-borne human pathogen Bartonella quintana is a genomic derivative of the zoonotic agent Bartonella henselae.</title>
        <authorList>
            <person name="Alsmark U.C.M."/>
            <person name="Frank A.C."/>
            <person name="Karlberg E.O."/>
            <person name="Legault B.-A."/>
            <person name="Ardell D.H."/>
            <person name="Canbaeck B."/>
            <person name="Eriksson A.-S."/>
            <person name="Naeslund A.K."/>
            <person name="Handley S.A."/>
            <person name="Huvet M."/>
            <person name="La Scola B."/>
            <person name="Holmberg M."/>
            <person name="Andersson S.G.E."/>
        </authorList>
    </citation>
    <scope>NUCLEOTIDE SEQUENCE [LARGE SCALE GENOMIC DNA]</scope>
    <source>
        <strain evidence="2">ATCC 49882 / DSM 28221 / CCUG 30454 / Houston 1</strain>
    </source>
</reference>
<gene>
    <name evidence="1" type="ordered locus">BH12200</name>
</gene>
<name>A0A0H3LY27_BARHE</name>
<dbReference type="PaxDb" id="283166-BH12200"/>
<accession>A0A0H3LY27</accession>
<evidence type="ECO:0000313" key="1">
    <source>
        <dbReference type="EMBL" id="CAF28002.1"/>
    </source>
</evidence>
<sequence>MLELYHRKKLFNLLKAPLKKKPFFFIYNTKQTYRDKTPMRNIDFSKLHLSEDVRANEKVHNKRNLFMSNKIIHYLPPKRHD</sequence>
<evidence type="ECO:0000313" key="2">
    <source>
        <dbReference type="Proteomes" id="UP000000421"/>
    </source>
</evidence>
<dbReference type="Proteomes" id="UP000000421">
    <property type="component" value="Chromosome"/>
</dbReference>
<dbReference type="EMBL" id="BX897699">
    <property type="protein sequence ID" value="CAF28002.1"/>
    <property type="molecule type" value="Genomic_DNA"/>
</dbReference>
<organism evidence="1 2">
    <name type="scientific">Bartonella henselae (strain ATCC 49882 / DSM 28221 / CCUG 30454 / Houston 1)</name>
    <name type="common">Rochalimaea henselae</name>
    <dbReference type="NCBI Taxonomy" id="283166"/>
    <lineage>
        <taxon>Bacteria</taxon>
        <taxon>Pseudomonadati</taxon>
        <taxon>Pseudomonadota</taxon>
        <taxon>Alphaproteobacteria</taxon>
        <taxon>Hyphomicrobiales</taxon>
        <taxon>Bartonellaceae</taxon>
        <taxon>Bartonella</taxon>
    </lineage>
</organism>
<keyword evidence="2" id="KW-1185">Reference proteome</keyword>
<dbReference type="KEGG" id="bhe:BH12200"/>
<dbReference type="EnsemblBacteria" id="CAF28002">
    <property type="protein sequence ID" value="CAF28002"/>
    <property type="gene ID" value="BH12200"/>
</dbReference>